<accession>A0A9Q1BVX7</accession>
<name>A0A9Q1BVX7_HOLLE</name>
<protein>
    <submittedName>
        <fullName evidence="1">Uncharacterized protein</fullName>
    </submittedName>
</protein>
<dbReference type="Proteomes" id="UP001152320">
    <property type="component" value="Chromosome 11"/>
</dbReference>
<evidence type="ECO:0000313" key="2">
    <source>
        <dbReference type="Proteomes" id="UP001152320"/>
    </source>
</evidence>
<organism evidence="1 2">
    <name type="scientific">Holothuria leucospilota</name>
    <name type="common">Black long sea cucumber</name>
    <name type="synonym">Mertensiothuria leucospilota</name>
    <dbReference type="NCBI Taxonomy" id="206669"/>
    <lineage>
        <taxon>Eukaryota</taxon>
        <taxon>Metazoa</taxon>
        <taxon>Echinodermata</taxon>
        <taxon>Eleutherozoa</taxon>
        <taxon>Echinozoa</taxon>
        <taxon>Holothuroidea</taxon>
        <taxon>Aspidochirotacea</taxon>
        <taxon>Aspidochirotida</taxon>
        <taxon>Holothuriidae</taxon>
        <taxon>Holothuria</taxon>
    </lineage>
</organism>
<gene>
    <name evidence="1" type="ORF">HOLleu_23888</name>
</gene>
<dbReference type="OrthoDB" id="7765127at2759"/>
<reference evidence="1" key="1">
    <citation type="submission" date="2021-10" db="EMBL/GenBank/DDBJ databases">
        <title>Tropical sea cucumber genome reveals ecological adaptation and Cuvierian tubules defense mechanism.</title>
        <authorList>
            <person name="Chen T."/>
        </authorList>
    </citation>
    <scope>NUCLEOTIDE SEQUENCE</scope>
    <source>
        <strain evidence="1">Nanhai2018</strain>
        <tissue evidence="1">Muscle</tissue>
    </source>
</reference>
<comment type="caution">
    <text evidence="1">The sequence shown here is derived from an EMBL/GenBank/DDBJ whole genome shotgun (WGS) entry which is preliminary data.</text>
</comment>
<dbReference type="SUPFAM" id="SSF57567">
    <property type="entry name" value="Serine protease inhibitors"/>
    <property type="match status" value="1"/>
</dbReference>
<proteinExistence type="predicted"/>
<evidence type="ECO:0000313" key="1">
    <source>
        <dbReference type="EMBL" id="KAJ8033594.1"/>
    </source>
</evidence>
<sequence>MVYRSISCQVTCDKPTRSNNCSVYESTEAELCVCADGYLKKNARCVNPSECGCFLEEANIVIPVSFCTAKFL</sequence>
<dbReference type="EMBL" id="JAIZAY010000011">
    <property type="protein sequence ID" value="KAJ8033594.1"/>
    <property type="molecule type" value="Genomic_DNA"/>
</dbReference>
<dbReference type="AlphaFoldDB" id="A0A9Q1BVX7"/>
<keyword evidence="2" id="KW-1185">Reference proteome</keyword>
<dbReference type="Gene3D" id="2.10.25.10">
    <property type="entry name" value="Laminin"/>
    <property type="match status" value="1"/>
</dbReference>
<dbReference type="InterPro" id="IPR036084">
    <property type="entry name" value="Ser_inhib-like_sf"/>
</dbReference>